<evidence type="ECO:0000259" key="1">
    <source>
        <dbReference type="PROSITE" id="PS50181"/>
    </source>
</evidence>
<gene>
    <name evidence="2" type="ORF">PG999_014244</name>
</gene>
<accession>A0AAW0QHK5</accession>
<dbReference type="AlphaFoldDB" id="A0AAW0QHK5"/>
<reference evidence="2 3" key="1">
    <citation type="submission" date="2023-01" db="EMBL/GenBank/DDBJ databases">
        <title>Analysis of 21 Apiospora genomes using comparative genomics revels a genus with tremendous synthesis potential of carbohydrate active enzymes and secondary metabolites.</title>
        <authorList>
            <person name="Sorensen T."/>
        </authorList>
    </citation>
    <scope>NUCLEOTIDE SEQUENCE [LARGE SCALE GENOMIC DNA]</scope>
    <source>
        <strain evidence="2 3">CBS 117206</strain>
    </source>
</reference>
<keyword evidence="3" id="KW-1185">Reference proteome</keyword>
<dbReference type="InterPro" id="IPR001810">
    <property type="entry name" value="F-box_dom"/>
</dbReference>
<dbReference type="EMBL" id="JAQQWP010000011">
    <property type="protein sequence ID" value="KAK8096222.1"/>
    <property type="molecule type" value="Genomic_DNA"/>
</dbReference>
<protein>
    <recommendedName>
        <fullName evidence="1">F-box domain-containing protein</fullName>
    </recommendedName>
</protein>
<sequence>MSVSSSHCRPLALCANWTFYTILSIFSAYPDSPLLINTHQLPKHTDLTDRLISPYYFHHGIFRQPPSGFDLEQLPTELIQLVFQHAGPVDRAVLASASERMRFIGGARMVDDVWKDPEAAWEFLQRLERDADPLLVPCFECQSLHAPQASLPSSRDGPELKCRPAPDAAVHDGKMQPALYGLAKYERLGMGTSWFPEADKVVTRVDSVNLFVDPLSCDIEGKVNANKQGVFYRKRWVIDLHDWSKEDGVNVKYLEMSDHCRWARCPCGLCYPDFNLDKAEEDQEPKGSLELPNYTLEEPHEPFYLHPGFPFVVGPRAPVVGPMVACTRCSTDMQAEARYRADDAPQLVITTWSYHGPADTATDVRLAVSEIVQGFPDEPRHPRLSLVAGQIAEASGML</sequence>
<name>A0AAW0QHK5_9PEZI</name>
<comment type="caution">
    <text evidence="2">The sequence shown here is derived from an EMBL/GenBank/DDBJ whole genome shotgun (WGS) entry which is preliminary data.</text>
</comment>
<dbReference type="PROSITE" id="PS50181">
    <property type="entry name" value="FBOX"/>
    <property type="match status" value="1"/>
</dbReference>
<evidence type="ECO:0000313" key="3">
    <source>
        <dbReference type="Proteomes" id="UP001392437"/>
    </source>
</evidence>
<proteinExistence type="predicted"/>
<feature type="domain" description="F-box" evidence="1">
    <location>
        <begin position="68"/>
        <end position="124"/>
    </location>
</feature>
<evidence type="ECO:0000313" key="2">
    <source>
        <dbReference type="EMBL" id="KAK8096222.1"/>
    </source>
</evidence>
<dbReference type="Proteomes" id="UP001392437">
    <property type="component" value="Unassembled WGS sequence"/>
</dbReference>
<organism evidence="2 3">
    <name type="scientific">Apiospora kogelbergensis</name>
    <dbReference type="NCBI Taxonomy" id="1337665"/>
    <lineage>
        <taxon>Eukaryota</taxon>
        <taxon>Fungi</taxon>
        <taxon>Dikarya</taxon>
        <taxon>Ascomycota</taxon>
        <taxon>Pezizomycotina</taxon>
        <taxon>Sordariomycetes</taxon>
        <taxon>Xylariomycetidae</taxon>
        <taxon>Amphisphaeriales</taxon>
        <taxon>Apiosporaceae</taxon>
        <taxon>Apiospora</taxon>
    </lineage>
</organism>